<dbReference type="Pfam" id="PF02176">
    <property type="entry name" value="zf-TRAF"/>
    <property type="match status" value="1"/>
</dbReference>
<reference evidence="8" key="1">
    <citation type="submission" date="2021-06" db="EMBL/GenBank/DDBJ databases">
        <authorList>
            <person name="Kallberg Y."/>
            <person name="Tangrot J."/>
            <person name="Rosling A."/>
        </authorList>
    </citation>
    <scope>NUCLEOTIDE SEQUENCE</scope>
    <source>
        <strain evidence="8">MT106</strain>
    </source>
</reference>
<feature type="region of interest" description="Disordered" evidence="5">
    <location>
        <begin position="371"/>
        <end position="401"/>
    </location>
</feature>
<dbReference type="InterPro" id="IPR017907">
    <property type="entry name" value="Znf_RING_CS"/>
</dbReference>
<dbReference type="EMBL" id="CAJVPL010000131">
    <property type="protein sequence ID" value="CAG8451911.1"/>
    <property type="molecule type" value="Genomic_DNA"/>
</dbReference>
<evidence type="ECO:0000259" key="6">
    <source>
        <dbReference type="PROSITE" id="PS50089"/>
    </source>
</evidence>
<evidence type="ECO:0000256" key="4">
    <source>
        <dbReference type="PROSITE-ProRule" id="PRU00207"/>
    </source>
</evidence>
<dbReference type="SUPFAM" id="SSF49599">
    <property type="entry name" value="TRAF domain-like"/>
    <property type="match status" value="2"/>
</dbReference>
<feature type="domain" description="RING-type" evidence="6">
    <location>
        <begin position="28"/>
        <end position="67"/>
    </location>
</feature>
<dbReference type="PANTHER" id="PTHR10131:SF94">
    <property type="entry name" value="TNF RECEPTOR-ASSOCIATED FACTOR 4"/>
    <property type="match status" value="1"/>
</dbReference>
<keyword evidence="9" id="KW-1185">Reference proteome</keyword>
<dbReference type="Pfam" id="PF13923">
    <property type="entry name" value="zf-C3HC4_2"/>
    <property type="match status" value="1"/>
</dbReference>
<dbReference type="OrthoDB" id="1630758at2759"/>
<feature type="compositionally biased region" description="Low complexity" evidence="5">
    <location>
        <begin position="375"/>
        <end position="399"/>
    </location>
</feature>
<evidence type="ECO:0000256" key="2">
    <source>
        <dbReference type="ARBA" id="ARBA00022771"/>
    </source>
</evidence>
<dbReference type="AlphaFoldDB" id="A0A9N8VKX5"/>
<organism evidence="8 9">
    <name type="scientific">Ambispora gerdemannii</name>
    <dbReference type="NCBI Taxonomy" id="144530"/>
    <lineage>
        <taxon>Eukaryota</taxon>
        <taxon>Fungi</taxon>
        <taxon>Fungi incertae sedis</taxon>
        <taxon>Mucoromycota</taxon>
        <taxon>Glomeromycotina</taxon>
        <taxon>Glomeromycetes</taxon>
        <taxon>Archaeosporales</taxon>
        <taxon>Ambisporaceae</taxon>
        <taxon>Ambispora</taxon>
    </lineage>
</organism>
<dbReference type="InterPro" id="IPR001841">
    <property type="entry name" value="Znf_RING"/>
</dbReference>
<proteinExistence type="predicted"/>
<keyword evidence="3 4" id="KW-0862">Zinc</keyword>
<dbReference type="SMART" id="SM00184">
    <property type="entry name" value="RING"/>
    <property type="match status" value="1"/>
</dbReference>
<dbReference type="PANTHER" id="PTHR10131">
    <property type="entry name" value="TNF RECEPTOR ASSOCIATED FACTOR"/>
    <property type="match status" value="1"/>
</dbReference>
<evidence type="ECO:0000256" key="5">
    <source>
        <dbReference type="SAM" id="MobiDB-lite"/>
    </source>
</evidence>
<dbReference type="PROSITE" id="PS00518">
    <property type="entry name" value="ZF_RING_1"/>
    <property type="match status" value="1"/>
</dbReference>
<protein>
    <submittedName>
        <fullName evidence="8">104_t:CDS:1</fullName>
    </submittedName>
</protein>
<dbReference type="GO" id="GO:0008270">
    <property type="term" value="F:zinc ion binding"/>
    <property type="evidence" value="ECO:0007669"/>
    <property type="project" value="UniProtKB-KW"/>
</dbReference>
<dbReference type="Proteomes" id="UP000789831">
    <property type="component" value="Unassembled WGS sequence"/>
</dbReference>
<dbReference type="InterPro" id="IPR013083">
    <property type="entry name" value="Znf_RING/FYVE/PHD"/>
</dbReference>
<keyword evidence="1 4" id="KW-0479">Metal-binding</keyword>
<dbReference type="SUPFAM" id="SSF57850">
    <property type="entry name" value="RING/U-box"/>
    <property type="match status" value="1"/>
</dbReference>
<feature type="zinc finger region" description="TRAF-type" evidence="4">
    <location>
        <begin position="112"/>
        <end position="160"/>
    </location>
</feature>
<evidence type="ECO:0000313" key="9">
    <source>
        <dbReference type="Proteomes" id="UP000789831"/>
    </source>
</evidence>
<keyword evidence="2 4" id="KW-0863">Zinc-finger</keyword>
<accession>A0A9N8VKX5</accession>
<name>A0A9N8VKX5_9GLOM</name>
<evidence type="ECO:0000313" key="8">
    <source>
        <dbReference type="EMBL" id="CAG8451911.1"/>
    </source>
</evidence>
<dbReference type="Gene3D" id="3.30.40.10">
    <property type="entry name" value="Zinc/RING finger domain, C3HC4 (zinc finger)"/>
    <property type="match status" value="3"/>
</dbReference>
<evidence type="ECO:0000259" key="7">
    <source>
        <dbReference type="PROSITE" id="PS50145"/>
    </source>
</evidence>
<evidence type="ECO:0000256" key="3">
    <source>
        <dbReference type="ARBA" id="ARBA00022833"/>
    </source>
</evidence>
<gene>
    <name evidence="8" type="ORF">AGERDE_LOCUS1783</name>
</gene>
<sequence>METLPEISDNTLFMNYRYVENVNSNLICCICQTPFFDPAIIENCGHTFCRSCITQAIKAKPNCPVDRSRISENAVLKPAAKIIANMVNELLIYCPNNEDGCSHIGQRQLINSHLREQCEYIKLECNIGECRELVLKKDMASHITNCQARMIYCDVCKKKMLFATFEGHADKCPIRSVECQYCHTSRPFLENDAHLDECPEKPTQCPQSQFGCSWTGRNADLLVVHNPSCPYESLKDCFEMHKRRTESLEAENIQLRTKIQELDSTVGSLRDQIATISNWLAVMFPSHFTDPRVPTTSIIDNESSQGLFFSENEQIKNDLATITDNLAELELRQNVALMTENLRMQEEMQSLKALCHGIRMQMHYLLMERQGGEPARGTASSSSSVGRSGPSVRSVRTRPLSTSNVGDSIRFNVLNNEGSGTRKVNSVLSGNYLL</sequence>
<feature type="domain" description="TRAF-type" evidence="7">
    <location>
        <begin position="112"/>
        <end position="160"/>
    </location>
</feature>
<dbReference type="PROSITE" id="PS50145">
    <property type="entry name" value="ZF_TRAF"/>
    <property type="match status" value="1"/>
</dbReference>
<dbReference type="InterPro" id="IPR001293">
    <property type="entry name" value="Znf_TRAF"/>
</dbReference>
<dbReference type="PROSITE" id="PS50089">
    <property type="entry name" value="ZF_RING_2"/>
    <property type="match status" value="1"/>
</dbReference>
<comment type="caution">
    <text evidence="8">The sequence shown here is derived from an EMBL/GenBank/DDBJ whole genome shotgun (WGS) entry which is preliminary data.</text>
</comment>
<evidence type="ECO:0000256" key="1">
    <source>
        <dbReference type="ARBA" id="ARBA00022723"/>
    </source>
</evidence>